<feature type="transmembrane region" description="Helical" evidence="1">
    <location>
        <begin position="89"/>
        <end position="110"/>
    </location>
</feature>
<reference evidence="3" key="1">
    <citation type="journal article" date="2019" name="Int. J. Syst. Evol. Microbiol.">
        <title>The Global Catalogue of Microorganisms (GCM) 10K type strain sequencing project: providing services to taxonomists for standard genome sequencing and annotation.</title>
        <authorList>
            <consortium name="The Broad Institute Genomics Platform"/>
            <consortium name="The Broad Institute Genome Sequencing Center for Infectious Disease"/>
            <person name="Wu L."/>
            <person name="Ma J."/>
        </authorList>
    </citation>
    <scope>NUCLEOTIDE SEQUENCE [LARGE SCALE GENOMIC DNA]</scope>
    <source>
        <strain evidence="3">JCM 16083</strain>
    </source>
</reference>
<comment type="caution">
    <text evidence="2">The sequence shown here is derived from an EMBL/GenBank/DDBJ whole genome shotgun (WGS) entry which is preliminary data.</text>
</comment>
<evidence type="ECO:0000256" key="1">
    <source>
        <dbReference type="SAM" id="Phobius"/>
    </source>
</evidence>
<keyword evidence="1" id="KW-0472">Membrane</keyword>
<proteinExistence type="predicted"/>
<feature type="transmembrane region" description="Helical" evidence="1">
    <location>
        <begin position="67"/>
        <end position="83"/>
    </location>
</feature>
<accession>A0ABP3XZ89</accession>
<protein>
    <submittedName>
        <fullName evidence="2">Uncharacterized protein</fullName>
    </submittedName>
</protein>
<keyword evidence="3" id="KW-1185">Reference proteome</keyword>
<dbReference type="EMBL" id="BAAAFH010000003">
    <property type="protein sequence ID" value="GAA0873712.1"/>
    <property type="molecule type" value="Genomic_DNA"/>
</dbReference>
<evidence type="ECO:0000313" key="2">
    <source>
        <dbReference type="EMBL" id="GAA0873712.1"/>
    </source>
</evidence>
<keyword evidence="1" id="KW-0812">Transmembrane</keyword>
<organism evidence="2 3">
    <name type="scientific">Wandonia haliotis</name>
    <dbReference type="NCBI Taxonomy" id="574963"/>
    <lineage>
        <taxon>Bacteria</taxon>
        <taxon>Pseudomonadati</taxon>
        <taxon>Bacteroidota</taxon>
        <taxon>Flavobacteriia</taxon>
        <taxon>Flavobacteriales</taxon>
        <taxon>Crocinitomicaceae</taxon>
        <taxon>Wandonia</taxon>
    </lineage>
</organism>
<name>A0ABP3XZ89_9FLAO</name>
<feature type="transmembrane region" description="Helical" evidence="1">
    <location>
        <begin position="26"/>
        <end position="46"/>
    </location>
</feature>
<dbReference type="Proteomes" id="UP001501126">
    <property type="component" value="Unassembled WGS sequence"/>
</dbReference>
<keyword evidence="1" id="KW-1133">Transmembrane helix</keyword>
<sequence>MYTSSTPESFLIKDSLFHIDPSIKHILLFLFGIFGVIAPGVSLLLFRYNNTITSLDLEIREERRMPIFMMAVYMAILYGFLLYQVPQGAIPPAVVGIALGAAIGIALTGLLNNYFKISLHMIGMGMLSGAVYSYYLFQVVFPTWVLPLIFMISGIVAMSRLALKAHTYPELISGFLLGFAAQAISVYFYLS</sequence>
<feature type="transmembrane region" description="Helical" evidence="1">
    <location>
        <begin position="141"/>
        <end position="159"/>
    </location>
</feature>
<gene>
    <name evidence="2" type="ORF">GCM10009118_01200</name>
</gene>
<feature type="transmembrane region" description="Helical" evidence="1">
    <location>
        <begin position="171"/>
        <end position="190"/>
    </location>
</feature>
<evidence type="ECO:0000313" key="3">
    <source>
        <dbReference type="Proteomes" id="UP001501126"/>
    </source>
</evidence>